<dbReference type="KEGG" id="sbk:SHEWBE_3827"/>
<sequence>MSLSETFFRHHLFDTGWAMALTDMARNNRGARITKPRPSGPNGPPSCLYCLA</sequence>
<gene>
    <name evidence="1" type="ORF">SHEWBE_3827</name>
</gene>
<protein>
    <submittedName>
        <fullName evidence="1">Uncharacterized protein</fullName>
    </submittedName>
</protein>
<dbReference type="EMBL" id="LS483452">
    <property type="protein sequence ID" value="SQH77790.1"/>
    <property type="molecule type" value="Genomic_DNA"/>
</dbReference>
<proteinExistence type="predicted"/>
<evidence type="ECO:0000313" key="1">
    <source>
        <dbReference type="EMBL" id="SQH77790.1"/>
    </source>
</evidence>
<reference evidence="2" key="1">
    <citation type="submission" date="2018-06" db="EMBL/GenBank/DDBJ databases">
        <authorList>
            <person name="Cea G.-C."/>
            <person name="William W."/>
        </authorList>
    </citation>
    <scope>NUCLEOTIDE SEQUENCE [LARGE SCALE GENOMIC DNA]</scope>
    <source>
        <strain evidence="2">DB21MT-2</strain>
    </source>
</reference>
<dbReference type="AlphaFoldDB" id="A0A330M9X5"/>
<name>A0A330M9X5_9GAMM</name>
<organism evidence="1 2">
    <name type="scientific">Shewanella benthica</name>
    <dbReference type="NCBI Taxonomy" id="43661"/>
    <lineage>
        <taxon>Bacteria</taxon>
        <taxon>Pseudomonadati</taxon>
        <taxon>Pseudomonadota</taxon>
        <taxon>Gammaproteobacteria</taxon>
        <taxon>Alteromonadales</taxon>
        <taxon>Shewanellaceae</taxon>
        <taxon>Shewanella</taxon>
    </lineage>
</organism>
<dbReference type="Proteomes" id="UP000250123">
    <property type="component" value="Chromosome SHEWBE"/>
</dbReference>
<evidence type="ECO:0000313" key="2">
    <source>
        <dbReference type="Proteomes" id="UP000250123"/>
    </source>
</evidence>
<accession>A0A330M9X5</accession>